<keyword evidence="3 9" id="KW-0812">Transmembrane</keyword>
<feature type="chain" id="PRO_5044743784" description="Protein-S-isoprenylcysteine O-methyltransferase" evidence="10">
    <location>
        <begin position="21"/>
        <end position="244"/>
    </location>
</feature>
<accession>A0ABD3QK87</accession>
<evidence type="ECO:0000256" key="4">
    <source>
        <dbReference type="ARBA" id="ARBA00022989"/>
    </source>
</evidence>
<evidence type="ECO:0000313" key="12">
    <source>
        <dbReference type="Proteomes" id="UP001516023"/>
    </source>
</evidence>
<dbReference type="GO" id="GO:0016740">
    <property type="term" value="F:transferase activity"/>
    <property type="evidence" value="ECO:0007669"/>
    <property type="project" value="UniProtKB-ARBA"/>
</dbReference>
<evidence type="ECO:0000313" key="11">
    <source>
        <dbReference type="EMBL" id="KAL3800614.1"/>
    </source>
</evidence>
<evidence type="ECO:0000256" key="9">
    <source>
        <dbReference type="SAM" id="Phobius"/>
    </source>
</evidence>
<dbReference type="Gene3D" id="1.20.120.1630">
    <property type="match status" value="1"/>
</dbReference>
<sequence length="244" mass="27291">MTVRKIILLLVSFTGIGCSAFAPPSLRFTPTALIQHQTSMLPIKKNKSHFRLYAVDDPNNTEPTPSFMETLATPEVMMANVLEGKFGQRGEPYVLAQFTLFLLLAIGYIPFLGDATTPLLGSLFLLSGLFVVYRSSADLKNNLSPWPVPIDRESGRGSLVNTGIYSYVRHPMYTGVLLGMVGLSIATDSIVRMILTCALYYVLDRKSEFEEEKLGEVYGEEYEKYKEEVTGKFFPSDFKKVLML</sequence>
<evidence type="ECO:0000256" key="5">
    <source>
        <dbReference type="ARBA" id="ARBA00023098"/>
    </source>
</evidence>
<dbReference type="EMBL" id="JABMIG020000031">
    <property type="protein sequence ID" value="KAL3800614.1"/>
    <property type="molecule type" value="Genomic_DNA"/>
</dbReference>
<dbReference type="GO" id="GO:0012505">
    <property type="term" value="C:endomembrane system"/>
    <property type="evidence" value="ECO:0007669"/>
    <property type="project" value="UniProtKB-SubCell"/>
</dbReference>
<dbReference type="AlphaFoldDB" id="A0ABD3QK87"/>
<reference evidence="11 12" key="1">
    <citation type="journal article" date="2020" name="G3 (Bethesda)">
        <title>Improved Reference Genome for Cyclotella cryptica CCMP332, a Model for Cell Wall Morphogenesis, Salinity Adaptation, and Lipid Production in Diatoms (Bacillariophyta).</title>
        <authorList>
            <person name="Roberts W.R."/>
            <person name="Downey K.M."/>
            <person name="Ruck E.C."/>
            <person name="Traller J.C."/>
            <person name="Alverson A.J."/>
        </authorList>
    </citation>
    <scope>NUCLEOTIDE SEQUENCE [LARGE SCALE GENOMIC DNA]</scope>
    <source>
        <strain evidence="11 12">CCMP332</strain>
    </source>
</reference>
<feature type="transmembrane region" description="Helical" evidence="9">
    <location>
        <begin position="176"/>
        <end position="203"/>
    </location>
</feature>
<keyword evidence="12" id="KW-1185">Reference proteome</keyword>
<dbReference type="InterPro" id="IPR007318">
    <property type="entry name" value="Phopholipid_MeTrfase"/>
</dbReference>
<keyword evidence="4 9" id="KW-1133">Transmembrane helix</keyword>
<keyword evidence="5" id="KW-0443">Lipid metabolism</keyword>
<evidence type="ECO:0000256" key="3">
    <source>
        <dbReference type="ARBA" id="ARBA00022692"/>
    </source>
</evidence>
<evidence type="ECO:0000256" key="8">
    <source>
        <dbReference type="ARBA" id="ARBA00023264"/>
    </source>
</evidence>
<dbReference type="PROSITE" id="PS51257">
    <property type="entry name" value="PROKAR_LIPOPROTEIN"/>
    <property type="match status" value="1"/>
</dbReference>
<evidence type="ECO:0000256" key="1">
    <source>
        <dbReference type="ARBA" id="ARBA00004127"/>
    </source>
</evidence>
<dbReference type="PANTHER" id="PTHR12714:SF26">
    <property type="entry name" value="ISOPRENYLCYSTEINE CARBOXYLMETHYLTRANSFERASE FAMILY PROTEIN"/>
    <property type="match status" value="1"/>
</dbReference>
<organism evidence="11 12">
    <name type="scientific">Cyclotella cryptica</name>
    <dbReference type="NCBI Taxonomy" id="29204"/>
    <lineage>
        <taxon>Eukaryota</taxon>
        <taxon>Sar</taxon>
        <taxon>Stramenopiles</taxon>
        <taxon>Ochrophyta</taxon>
        <taxon>Bacillariophyta</taxon>
        <taxon>Coscinodiscophyceae</taxon>
        <taxon>Thalassiosirophycidae</taxon>
        <taxon>Stephanodiscales</taxon>
        <taxon>Stephanodiscaceae</taxon>
        <taxon>Cyclotella</taxon>
    </lineage>
</organism>
<keyword evidence="10" id="KW-0732">Signal</keyword>
<keyword evidence="8" id="KW-1208">Phospholipid metabolism</keyword>
<keyword evidence="6 9" id="KW-0472">Membrane</keyword>
<feature type="transmembrane region" description="Helical" evidence="9">
    <location>
        <begin position="119"/>
        <end position="136"/>
    </location>
</feature>
<dbReference type="GO" id="GO:0008654">
    <property type="term" value="P:phospholipid biosynthetic process"/>
    <property type="evidence" value="ECO:0007669"/>
    <property type="project" value="UniProtKB-KW"/>
</dbReference>
<comment type="caution">
    <text evidence="11">The sequence shown here is derived from an EMBL/GenBank/DDBJ whole genome shotgun (WGS) entry which is preliminary data.</text>
</comment>
<evidence type="ECO:0008006" key="13">
    <source>
        <dbReference type="Google" id="ProtNLM"/>
    </source>
</evidence>
<evidence type="ECO:0000256" key="2">
    <source>
        <dbReference type="ARBA" id="ARBA00022516"/>
    </source>
</evidence>
<feature type="transmembrane region" description="Helical" evidence="9">
    <location>
        <begin position="93"/>
        <end position="112"/>
    </location>
</feature>
<proteinExistence type="predicted"/>
<dbReference type="Pfam" id="PF04191">
    <property type="entry name" value="PEMT"/>
    <property type="match status" value="1"/>
</dbReference>
<evidence type="ECO:0000256" key="7">
    <source>
        <dbReference type="ARBA" id="ARBA00023209"/>
    </source>
</evidence>
<keyword evidence="2" id="KW-0444">Lipid biosynthesis</keyword>
<evidence type="ECO:0000256" key="6">
    <source>
        <dbReference type="ARBA" id="ARBA00023136"/>
    </source>
</evidence>
<dbReference type="PANTHER" id="PTHR12714">
    <property type="entry name" value="PROTEIN-S ISOPRENYLCYSTEINE O-METHYLTRANSFERASE"/>
    <property type="match status" value="1"/>
</dbReference>
<keyword evidence="7" id="KW-0594">Phospholipid biosynthesis</keyword>
<comment type="subcellular location">
    <subcellularLocation>
        <location evidence="1">Endomembrane system</location>
        <topology evidence="1">Multi-pass membrane protein</topology>
    </subcellularLocation>
</comment>
<dbReference type="Proteomes" id="UP001516023">
    <property type="component" value="Unassembled WGS sequence"/>
</dbReference>
<gene>
    <name evidence="11" type="ORF">HJC23_006076</name>
</gene>
<evidence type="ECO:0000256" key="10">
    <source>
        <dbReference type="SAM" id="SignalP"/>
    </source>
</evidence>
<name>A0ABD3QK87_9STRA</name>
<protein>
    <recommendedName>
        <fullName evidence="13">Protein-S-isoprenylcysteine O-methyltransferase</fullName>
    </recommendedName>
</protein>
<feature type="signal peptide" evidence="10">
    <location>
        <begin position="1"/>
        <end position="20"/>
    </location>
</feature>